<gene>
    <name evidence="1" type="ORF">V202x_08640</name>
</gene>
<sequence length="74" mass="7959">MDVFCSKGLSKKRHRPLTDADHIDLAEAAKSYVASLTIANASVAHLTIGPETTAPEQCQLLLEKLAQNAELLLS</sequence>
<dbReference type="EMBL" id="CP037422">
    <property type="protein sequence ID" value="QDU07508.1"/>
    <property type="molecule type" value="Genomic_DNA"/>
</dbReference>
<keyword evidence="2" id="KW-1185">Reference proteome</keyword>
<dbReference type="Proteomes" id="UP000318384">
    <property type="component" value="Chromosome"/>
</dbReference>
<evidence type="ECO:0000313" key="2">
    <source>
        <dbReference type="Proteomes" id="UP000318384"/>
    </source>
</evidence>
<reference evidence="1 2" key="1">
    <citation type="submission" date="2019-03" db="EMBL/GenBank/DDBJ databases">
        <title>Deep-cultivation of Planctomycetes and their phenomic and genomic characterization uncovers novel biology.</title>
        <authorList>
            <person name="Wiegand S."/>
            <person name="Jogler M."/>
            <person name="Boedeker C."/>
            <person name="Pinto D."/>
            <person name="Vollmers J."/>
            <person name="Rivas-Marin E."/>
            <person name="Kohn T."/>
            <person name="Peeters S.H."/>
            <person name="Heuer A."/>
            <person name="Rast P."/>
            <person name="Oberbeckmann S."/>
            <person name="Bunk B."/>
            <person name="Jeske O."/>
            <person name="Meyerdierks A."/>
            <person name="Storesund J.E."/>
            <person name="Kallscheuer N."/>
            <person name="Luecker S."/>
            <person name="Lage O.M."/>
            <person name="Pohl T."/>
            <person name="Merkel B.J."/>
            <person name="Hornburger P."/>
            <person name="Mueller R.-W."/>
            <person name="Bruemmer F."/>
            <person name="Labrenz M."/>
            <person name="Spormann A.M."/>
            <person name="Op den Camp H."/>
            <person name="Overmann J."/>
            <person name="Amann R."/>
            <person name="Jetten M.S.M."/>
            <person name="Mascher T."/>
            <person name="Medema M.H."/>
            <person name="Devos D.P."/>
            <person name="Kaster A.-K."/>
            <person name="Ovreas L."/>
            <person name="Rohde M."/>
            <person name="Galperin M.Y."/>
            <person name="Jogler C."/>
        </authorList>
    </citation>
    <scope>NUCLEOTIDE SEQUENCE [LARGE SCALE GENOMIC DNA]</scope>
    <source>
        <strain evidence="1 2">V202</strain>
    </source>
</reference>
<dbReference type="AlphaFoldDB" id="A0A517WQI0"/>
<proteinExistence type="predicted"/>
<organism evidence="1 2">
    <name type="scientific">Gimesia aquarii</name>
    <dbReference type="NCBI Taxonomy" id="2527964"/>
    <lineage>
        <taxon>Bacteria</taxon>
        <taxon>Pseudomonadati</taxon>
        <taxon>Planctomycetota</taxon>
        <taxon>Planctomycetia</taxon>
        <taxon>Planctomycetales</taxon>
        <taxon>Planctomycetaceae</taxon>
        <taxon>Gimesia</taxon>
    </lineage>
</organism>
<protein>
    <submittedName>
        <fullName evidence="1">Uncharacterized protein</fullName>
    </submittedName>
</protein>
<evidence type="ECO:0000313" key="1">
    <source>
        <dbReference type="EMBL" id="QDU07508.1"/>
    </source>
</evidence>
<name>A0A517WQI0_9PLAN</name>
<accession>A0A517WQI0</accession>